<organism evidence="3 4">
    <name type="scientific">Flagellimonas lutaonensis</name>
    <dbReference type="NCBI Taxonomy" id="516051"/>
    <lineage>
        <taxon>Bacteria</taxon>
        <taxon>Pseudomonadati</taxon>
        <taxon>Bacteroidota</taxon>
        <taxon>Flavobacteriia</taxon>
        <taxon>Flavobacteriales</taxon>
        <taxon>Flavobacteriaceae</taxon>
        <taxon>Flagellimonas</taxon>
    </lineage>
</organism>
<dbReference type="KEGG" id="mlt:VC82_2344"/>
<name>A0A0D5YVQ2_9FLAO</name>
<protein>
    <recommendedName>
        <fullName evidence="2">UspA domain-containing protein</fullName>
    </recommendedName>
</protein>
<keyword evidence="4" id="KW-1185">Reference proteome</keyword>
<proteinExistence type="inferred from homology"/>
<dbReference type="InterPro" id="IPR006016">
    <property type="entry name" value="UspA"/>
</dbReference>
<evidence type="ECO:0000313" key="3">
    <source>
        <dbReference type="EMBL" id="AKA35933.1"/>
    </source>
</evidence>
<evidence type="ECO:0000256" key="1">
    <source>
        <dbReference type="ARBA" id="ARBA00008791"/>
    </source>
</evidence>
<dbReference type="Pfam" id="PF00582">
    <property type="entry name" value="Usp"/>
    <property type="match status" value="1"/>
</dbReference>
<dbReference type="Gene3D" id="3.40.50.12370">
    <property type="match status" value="1"/>
</dbReference>
<dbReference type="AlphaFoldDB" id="A0A0D5YVQ2"/>
<dbReference type="RefSeq" id="WP_045802527.1">
    <property type="nucleotide sequence ID" value="NZ_CP011071.1"/>
</dbReference>
<dbReference type="Proteomes" id="UP000032726">
    <property type="component" value="Chromosome"/>
</dbReference>
<gene>
    <name evidence="3" type="ORF">VC82_2344</name>
</gene>
<dbReference type="PANTHER" id="PTHR46268:SF6">
    <property type="entry name" value="UNIVERSAL STRESS PROTEIN UP12"/>
    <property type="match status" value="1"/>
</dbReference>
<dbReference type="CDD" id="cd00293">
    <property type="entry name" value="USP-like"/>
    <property type="match status" value="1"/>
</dbReference>
<evidence type="ECO:0000259" key="2">
    <source>
        <dbReference type="Pfam" id="PF00582"/>
    </source>
</evidence>
<evidence type="ECO:0000313" key="4">
    <source>
        <dbReference type="Proteomes" id="UP000032726"/>
    </source>
</evidence>
<sequence length="286" mass="32530">MNTGFNILLPTDFSKNAQHAVRYAVTLFADADCTFYLLNAYEAGPSALTSKMYRARDTRFFRAIKKQAERELDRVFKELTEGSTHPRHQFKKLSVADSLVNAVGRAVVDLNIDYVVMGTKGASGLKEVFMGSNTVKIIKAIDFCPLIAVPQEFPLKRPKEILFATGYEHIYGAFELSPLVKIAQLCQSKVIAMHIRKEEELLEHQKTAKELLSKRLKSISYELREVANGKSLVKHLDDYIGNHEEIGLLTMINYWHSFFEKITHEPVIKKVAFHCKVPFLVIHSVQ</sequence>
<dbReference type="PANTHER" id="PTHR46268">
    <property type="entry name" value="STRESS RESPONSE PROTEIN NHAX"/>
    <property type="match status" value="1"/>
</dbReference>
<reference evidence="3 4" key="1">
    <citation type="submission" date="2015-03" db="EMBL/GenBank/DDBJ databases">
        <title>Complete genome sequence of Muricauda lutaonensis CC-HSB-11T, isolated from a coastal hot spring.</title>
        <authorList>
            <person name="Kim K.M."/>
        </authorList>
    </citation>
    <scope>NUCLEOTIDE SEQUENCE [LARGE SCALE GENOMIC DNA]</scope>
    <source>
        <strain evidence="3 4">CC-HSB-11</strain>
    </source>
</reference>
<dbReference type="EMBL" id="CP011071">
    <property type="protein sequence ID" value="AKA35933.1"/>
    <property type="molecule type" value="Genomic_DNA"/>
</dbReference>
<dbReference type="HOGENOM" id="CLU_049301_2_4_10"/>
<dbReference type="OrthoDB" id="9788959at2"/>
<comment type="similarity">
    <text evidence="1">Belongs to the universal stress protein A family.</text>
</comment>
<accession>A0A0D5YVQ2</accession>
<dbReference type="STRING" id="516051.VC82_2344"/>
<feature type="domain" description="UspA" evidence="2">
    <location>
        <begin position="6"/>
        <end position="149"/>
    </location>
</feature>
<dbReference type="SUPFAM" id="SSF52402">
    <property type="entry name" value="Adenine nucleotide alpha hydrolases-like"/>
    <property type="match status" value="2"/>
</dbReference>